<dbReference type="SUPFAM" id="SSF88946">
    <property type="entry name" value="Sigma2 domain of RNA polymerase sigma factors"/>
    <property type="match status" value="1"/>
</dbReference>
<dbReference type="EMBL" id="CADCVN010001108">
    <property type="protein sequence ID" value="CAA9518823.1"/>
    <property type="molecule type" value="Genomic_DNA"/>
</dbReference>
<dbReference type="Gene3D" id="1.10.1740.10">
    <property type="match status" value="1"/>
</dbReference>
<evidence type="ECO:0000313" key="1">
    <source>
        <dbReference type="EMBL" id="CAA9518823.1"/>
    </source>
</evidence>
<accession>A0A6J4TBF9</accession>
<dbReference type="GO" id="GO:0006352">
    <property type="term" value="P:DNA-templated transcription initiation"/>
    <property type="evidence" value="ECO:0007669"/>
    <property type="project" value="InterPro"/>
</dbReference>
<dbReference type="GO" id="GO:0003700">
    <property type="term" value="F:DNA-binding transcription factor activity"/>
    <property type="evidence" value="ECO:0007669"/>
    <property type="project" value="InterPro"/>
</dbReference>
<feature type="non-terminal residue" evidence="1">
    <location>
        <position position="33"/>
    </location>
</feature>
<dbReference type="AlphaFoldDB" id="A0A6J4TBF9"/>
<dbReference type="InterPro" id="IPR013325">
    <property type="entry name" value="RNA_pol_sigma_r2"/>
</dbReference>
<protein>
    <recommendedName>
        <fullName evidence="2">RNA polymerase ECF-type sigma factor</fullName>
    </recommendedName>
</protein>
<proteinExistence type="predicted"/>
<evidence type="ECO:0008006" key="2">
    <source>
        <dbReference type="Google" id="ProtNLM"/>
    </source>
</evidence>
<organism evidence="1">
    <name type="scientific">uncultured Segetibacter sp</name>
    <dbReference type="NCBI Taxonomy" id="481133"/>
    <lineage>
        <taxon>Bacteria</taxon>
        <taxon>Pseudomonadati</taxon>
        <taxon>Bacteroidota</taxon>
        <taxon>Chitinophagia</taxon>
        <taxon>Chitinophagales</taxon>
        <taxon>Chitinophagaceae</taxon>
        <taxon>Segetibacter</taxon>
        <taxon>environmental samples</taxon>
    </lineage>
</organism>
<gene>
    <name evidence="1" type="ORF">AVDCRST_MAG96-2824</name>
</gene>
<name>A0A6J4TBF9_9BACT</name>
<sequence>MVQNVFFKLWEKKEQLDIQTSLKAYLYKAVYHD</sequence>
<reference evidence="1" key="1">
    <citation type="submission" date="2020-02" db="EMBL/GenBank/DDBJ databases">
        <authorList>
            <person name="Meier V. D."/>
        </authorList>
    </citation>
    <scope>NUCLEOTIDE SEQUENCE</scope>
    <source>
        <strain evidence="1">AVDCRST_MAG96</strain>
    </source>
</reference>